<dbReference type="Proteomes" id="UP000199406">
    <property type="component" value="Unassembled WGS sequence"/>
</dbReference>
<dbReference type="CDD" id="cd00085">
    <property type="entry name" value="HNHc"/>
    <property type="match status" value="1"/>
</dbReference>
<dbReference type="STRING" id="1550231.SAMN05660662_2416"/>
<keyword evidence="3" id="KW-1185">Reference proteome</keyword>
<evidence type="ECO:0000313" key="3">
    <source>
        <dbReference type="Proteomes" id="UP000199406"/>
    </source>
</evidence>
<dbReference type="InterPro" id="IPR003870">
    <property type="entry name" value="DUF222"/>
</dbReference>
<dbReference type="InterPro" id="IPR003615">
    <property type="entry name" value="HNH_nuc"/>
</dbReference>
<organism evidence="2 3">
    <name type="scientific">Blastococcus aurantiacus</name>
    <dbReference type="NCBI Taxonomy" id="1550231"/>
    <lineage>
        <taxon>Bacteria</taxon>
        <taxon>Bacillati</taxon>
        <taxon>Actinomycetota</taxon>
        <taxon>Actinomycetes</taxon>
        <taxon>Geodermatophilales</taxon>
        <taxon>Geodermatophilaceae</taxon>
        <taxon>Blastococcus</taxon>
    </lineage>
</organism>
<dbReference type="OrthoDB" id="5197219at2"/>
<gene>
    <name evidence="2" type="ORF">SAMN05660662_2416</name>
</gene>
<reference evidence="3" key="1">
    <citation type="submission" date="2016-10" db="EMBL/GenBank/DDBJ databases">
        <authorList>
            <person name="Varghese N."/>
            <person name="Submissions S."/>
        </authorList>
    </citation>
    <scope>NUCLEOTIDE SEQUENCE [LARGE SCALE GENOMIC DNA]</scope>
    <source>
        <strain evidence="3">DSM 44268</strain>
    </source>
</reference>
<dbReference type="EMBL" id="FNBT01000004">
    <property type="protein sequence ID" value="SDF50844.1"/>
    <property type="molecule type" value="Genomic_DNA"/>
</dbReference>
<evidence type="ECO:0000313" key="2">
    <source>
        <dbReference type="EMBL" id="SDF50844.1"/>
    </source>
</evidence>
<dbReference type="Pfam" id="PF02720">
    <property type="entry name" value="DUF222"/>
    <property type="match status" value="1"/>
</dbReference>
<dbReference type="AlphaFoldDB" id="A0A1G7LN98"/>
<dbReference type="SMART" id="SM00507">
    <property type="entry name" value="HNHc"/>
    <property type="match status" value="1"/>
</dbReference>
<accession>A0A1G7LN98</accession>
<protein>
    <recommendedName>
        <fullName evidence="1">HNH nuclease domain-containing protein</fullName>
    </recommendedName>
</protein>
<dbReference type="Gene3D" id="1.10.30.50">
    <property type="match status" value="1"/>
</dbReference>
<sequence>MAGRGGFAVGVTVVPVDAAPSPWEEMEHEPRPQVERLGAWLPRRRSSSESAALMQQVMAAEAKLAALKLELALDIAADRPAPVDPRPGEAGAAGVGPDGVSEFVLDELALVMNTSRTAAVTLLDQAQILATRLPATWAALATGRLDWPRARAIAAELGRPADDSDPAVIAAVERAVLPIATELSVRRLRERVQRELVARDAAAADRRRTQARDAADVKVRRIGNGMSELSMLMPHPDAVACRKTLDGHARAAQEAGDRRPIGMLRVGAGIDLMLRPWQQQPSVSAHVTVVAPLHALTVGAFLRDGATPPAVFVPGPVPASVGEVDGEAITSAHLRELLEQLDALCPGGLQAPTGGTLDIAVTDACGRLLAVTGRRELERLAARGCTAHPGTRCDCPVLSAPPAVDRYSPSAGQRRFLVTRDRTCRHPGCSVSAGWADLDHVVAHGAGGGTDCSNLCCLCRRHHRLKTHADGWTHTMSDDGVLTVITPSGVTRVSRPPGWRVLAVPPGPPPAPPAVGEDPPPF</sequence>
<evidence type="ECO:0000259" key="1">
    <source>
        <dbReference type="SMART" id="SM00507"/>
    </source>
</evidence>
<proteinExistence type="predicted"/>
<feature type="domain" description="HNH nuclease" evidence="1">
    <location>
        <begin position="412"/>
        <end position="464"/>
    </location>
</feature>
<dbReference type="RefSeq" id="WP_091766583.1">
    <property type="nucleotide sequence ID" value="NZ_FNBT01000004.1"/>
</dbReference>
<name>A0A1G7LN98_9ACTN</name>